<evidence type="ECO:0000313" key="2">
    <source>
        <dbReference type="EMBL" id="TCP50029.1"/>
    </source>
</evidence>
<dbReference type="InterPro" id="IPR050259">
    <property type="entry name" value="SDR"/>
</dbReference>
<evidence type="ECO:0000256" key="1">
    <source>
        <dbReference type="ARBA" id="ARBA00006484"/>
    </source>
</evidence>
<proteinExistence type="inferred from homology"/>
<dbReference type="RefSeq" id="WP_132878344.1">
    <property type="nucleotide sequence ID" value="NZ_SLXQ01000008.1"/>
</dbReference>
<dbReference type="PANTHER" id="PTHR42879">
    <property type="entry name" value="3-OXOACYL-(ACYL-CARRIER-PROTEIN) REDUCTASE"/>
    <property type="match status" value="1"/>
</dbReference>
<dbReference type="SUPFAM" id="SSF51735">
    <property type="entry name" value="NAD(P)-binding Rossmann-fold domains"/>
    <property type="match status" value="1"/>
</dbReference>
<dbReference type="InterPro" id="IPR002347">
    <property type="entry name" value="SDR_fam"/>
</dbReference>
<accession>A0A4R2QMC6</accession>
<dbReference type="AlphaFoldDB" id="A0A4R2QMC6"/>
<protein>
    <submittedName>
        <fullName evidence="2">3-oxoacyl-[acyl-carrier protein] reductase</fullName>
    </submittedName>
</protein>
<reference evidence="2 3" key="1">
    <citation type="submission" date="2019-03" db="EMBL/GenBank/DDBJ databases">
        <title>Genomic Encyclopedia of Type Strains, Phase IV (KMG-IV): sequencing the most valuable type-strain genomes for metagenomic binning, comparative biology and taxonomic classification.</title>
        <authorList>
            <person name="Goeker M."/>
        </authorList>
    </citation>
    <scope>NUCLEOTIDE SEQUENCE [LARGE SCALE GENOMIC DNA]</scope>
    <source>
        <strain evidence="2 3">DSM 45765</strain>
    </source>
</reference>
<dbReference type="Pfam" id="PF13561">
    <property type="entry name" value="adh_short_C2"/>
    <property type="match status" value="1"/>
</dbReference>
<sequence>MDLGLTSRTALVLGSTSGLGYATASGLAAEGARVAFTGRRAELARQRAADHPGALGVGIDLTDPDGTGEAIASITERLGRIDILVLNSGGPPPGTAAELTRQDAAAAVETLLLAQIELVHQLLPPMREAGWGRIVAIGSSGVRQPIAGLVRSNLARAGLAGYLKTLAGEVAADGVTVNMVLPGRVETDRTAQLDEAKASAANTDATSVRQSSEAAIPAKRYGTPAEFAAATVFLCGTGAAYINGVQLRVDGGLVGSF</sequence>
<dbReference type="PANTHER" id="PTHR42879:SF6">
    <property type="entry name" value="NADPH-DEPENDENT REDUCTASE BACG"/>
    <property type="match status" value="1"/>
</dbReference>
<dbReference type="InterPro" id="IPR036291">
    <property type="entry name" value="NAD(P)-bd_dom_sf"/>
</dbReference>
<comment type="similarity">
    <text evidence="1">Belongs to the short-chain dehydrogenases/reductases (SDR) family.</text>
</comment>
<keyword evidence="3" id="KW-1185">Reference proteome</keyword>
<dbReference type="EMBL" id="SLXQ01000008">
    <property type="protein sequence ID" value="TCP50029.1"/>
    <property type="molecule type" value="Genomic_DNA"/>
</dbReference>
<organism evidence="2 3">
    <name type="scientific">Tamaricihabitans halophyticus</name>
    <dbReference type="NCBI Taxonomy" id="1262583"/>
    <lineage>
        <taxon>Bacteria</taxon>
        <taxon>Bacillati</taxon>
        <taxon>Actinomycetota</taxon>
        <taxon>Actinomycetes</taxon>
        <taxon>Pseudonocardiales</taxon>
        <taxon>Pseudonocardiaceae</taxon>
        <taxon>Tamaricihabitans</taxon>
    </lineage>
</organism>
<dbReference type="OrthoDB" id="9804774at2"/>
<dbReference type="PRINTS" id="PR00081">
    <property type="entry name" value="GDHRDH"/>
</dbReference>
<name>A0A4R2QMC6_9PSEU</name>
<comment type="caution">
    <text evidence="2">The sequence shown here is derived from an EMBL/GenBank/DDBJ whole genome shotgun (WGS) entry which is preliminary data.</text>
</comment>
<dbReference type="Proteomes" id="UP000294911">
    <property type="component" value="Unassembled WGS sequence"/>
</dbReference>
<gene>
    <name evidence="2" type="ORF">EV191_108116</name>
</gene>
<evidence type="ECO:0000313" key="3">
    <source>
        <dbReference type="Proteomes" id="UP000294911"/>
    </source>
</evidence>
<dbReference type="Gene3D" id="3.40.50.720">
    <property type="entry name" value="NAD(P)-binding Rossmann-like Domain"/>
    <property type="match status" value="1"/>
</dbReference>